<protein>
    <submittedName>
        <fullName evidence="1">Uncharacterized protein</fullName>
    </submittedName>
</protein>
<reference evidence="2" key="2">
    <citation type="submission" date="2015-03" db="EMBL/GenBank/DDBJ databases">
        <authorList>
            <consortium name="Pathogen Informatics"/>
            <person name="Murphy D."/>
        </authorList>
    </citation>
    <scope>NUCLEOTIDE SEQUENCE</scope>
    <source>
        <strain evidence="2">N09902308</strain>
    </source>
</reference>
<dbReference type="EMBL" id="CSAJ01000326">
    <property type="protein sequence ID" value="COW37911.1"/>
    <property type="molecule type" value="Genomic_DNA"/>
</dbReference>
<evidence type="ECO:0000313" key="1">
    <source>
        <dbReference type="EMBL" id="COW37911.1"/>
    </source>
</evidence>
<evidence type="ECO:0000313" key="3">
    <source>
        <dbReference type="Proteomes" id="UP000039021"/>
    </source>
</evidence>
<dbReference type="Proteomes" id="UP000039021">
    <property type="component" value="Unassembled WGS sequence"/>
</dbReference>
<sequence length="68" mass="7601">MSSRPWWGSQSNHQASTVRPIRCGIRKTIASVQKLPVTMATIRPVRNRVIITSVSATSMTGRLRPRGR</sequence>
<evidence type="ECO:0000313" key="2">
    <source>
        <dbReference type="EMBL" id="COX37604.1"/>
    </source>
</evidence>
<gene>
    <name evidence="1" type="ORF">ERS007720_02506</name>
    <name evidence="2" type="ORF">ERS007739_01188</name>
</gene>
<proteinExistence type="predicted"/>
<dbReference type="Proteomes" id="UP000044938">
    <property type="component" value="Unassembled WGS sequence"/>
</dbReference>
<reference evidence="3 4" key="1">
    <citation type="submission" date="2015-03" db="EMBL/GenBank/DDBJ databases">
        <authorList>
            <consortium name="Pathogen Informatics"/>
        </authorList>
    </citation>
    <scope>NUCLEOTIDE SEQUENCE [LARGE SCALE GENOMIC DNA]</scope>
    <source>
        <strain evidence="1 4">M09401471</strain>
        <strain evidence="3">N09902308</strain>
    </source>
</reference>
<organism evidence="1 4">
    <name type="scientific">Mycobacterium tuberculosis</name>
    <dbReference type="NCBI Taxonomy" id="1773"/>
    <lineage>
        <taxon>Bacteria</taxon>
        <taxon>Bacillati</taxon>
        <taxon>Actinomycetota</taxon>
        <taxon>Actinomycetes</taxon>
        <taxon>Mycobacteriales</taxon>
        <taxon>Mycobacteriaceae</taxon>
        <taxon>Mycobacterium</taxon>
        <taxon>Mycobacterium tuberculosis complex</taxon>
    </lineage>
</organism>
<accession>A0A655J4K5</accession>
<name>A0A655J4K5_MYCTX</name>
<evidence type="ECO:0000313" key="4">
    <source>
        <dbReference type="Proteomes" id="UP000044938"/>
    </source>
</evidence>
<dbReference type="AlphaFoldDB" id="A0A655J4K5"/>
<dbReference type="EMBL" id="CSBK01000418">
    <property type="protein sequence ID" value="COX37604.1"/>
    <property type="molecule type" value="Genomic_DNA"/>
</dbReference>